<dbReference type="InterPro" id="IPR002884">
    <property type="entry name" value="P_dom"/>
</dbReference>
<evidence type="ECO:0000259" key="10">
    <source>
        <dbReference type="PROSITE" id="PS51829"/>
    </source>
</evidence>
<sequence length="757" mass="79423">MPKQQFKLAALSVAVVMGLAACGGSDDNYAPTVSSAEVAAEGMQWMPVQGQVTATDPNGDEVTYSASVQTPEGEDTPPGSVEINSDGSFVYTPVRAEAAVINIDVSDGELTSSTQVTVENVKGDPLADQQWHLRNTGQTGFAMADSVFEAWRELRIAQGWTEEQAEAVYFFDESILVPGEDLNVIGAYQQGITGEGSISVVVDQGLAVDHEDLQMNVLPGRSINFIDGARDRTDPTVLGDGGDHGTSVSGLIAAKGWNGLGGRGVSPNASLIGMNYLGGGGTQTDRNLMMAHGMAGSGIGVNDNVVTFNRSYGSTAPVIFATDEIDETIVSYPTKELRNGLGALNIKSAGNSFVSSGNWPEASQMCNAQQAGVVEGASRVFSCFDGNWDSSNASFYTISIGAVNSDGNHTSYSTAGSNLFVSAPAGEYGDTEPAMVTTDQTTCTRGYAGWAAYDSFMATNGSFLASLGLDDFHERVYPFNNPMGDYSESNLSCNYTNTFNGTSSAAPNTSGVVNLIAEANPELSWREIRHILAATATQVDADDAPIELTVGDGTFVAHQGWVENAAGFSFNNLYGFGRPNAGAAVELAMSGSVELPELVETEWLETVLETPVAVPDNNAEGASIEITVEEDVTIEGMQFGLSVRNTAMADAYMGNISGTTAGSDIAIEVTSPAGTKSVIATSRTSLGAYFGIGSLGGDLDHIYHPSSPLLTNAFLGESSAGTWTVRVVDTNGQDRGTYVNNTENSLVDQVNVRLFGH</sequence>
<dbReference type="PROSITE" id="PS00138">
    <property type="entry name" value="SUBTILASE_SER"/>
    <property type="match status" value="1"/>
</dbReference>
<evidence type="ECO:0000313" key="12">
    <source>
        <dbReference type="EMBL" id="MBJ7314860.1"/>
    </source>
</evidence>
<dbReference type="InterPro" id="IPR015500">
    <property type="entry name" value="Peptidase_S8_subtilisin-rel"/>
</dbReference>
<dbReference type="Proteomes" id="UP000655994">
    <property type="component" value="Unassembled WGS sequence"/>
</dbReference>
<organism evidence="12 13">
    <name type="scientific">Idiomarina abyssalis</name>
    <dbReference type="NCBI Taxonomy" id="86102"/>
    <lineage>
        <taxon>Bacteria</taxon>
        <taxon>Pseudomonadati</taxon>
        <taxon>Pseudomonadota</taxon>
        <taxon>Gammaproteobacteria</taxon>
        <taxon>Alteromonadales</taxon>
        <taxon>Idiomarinaceae</taxon>
        <taxon>Idiomarina</taxon>
    </lineage>
</organism>
<dbReference type="Pfam" id="PF17963">
    <property type="entry name" value="Big_9"/>
    <property type="match status" value="1"/>
</dbReference>
<evidence type="ECO:0000256" key="5">
    <source>
        <dbReference type="ARBA" id="ARBA00022825"/>
    </source>
</evidence>
<dbReference type="PRINTS" id="PR00723">
    <property type="entry name" value="SUBTILISIN"/>
</dbReference>
<dbReference type="AlphaFoldDB" id="A0A8I1G765"/>
<protein>
    <submittedName>
        <fullName evidence="12">S8 family serine peptidase</fullName>
    </submittedName>
</protein>
<dbReference type="SUPFAM" id="SSF52743">
    <property type="entry name" value="Subtilisin-like"/>
    <property type="match status" value="1"/>
</dbReference>
<evidence type="ECO:0000313" key="13">
    <source>
        <dbReference type="Proteomes" id="UP000621390"/>
    </source>
</evidence>
<reference evidence="12 14" key="1">
    <citation type="submission" date="2020-09" db="EMBL/GenBank/DDBJ databases">
        <title>Draft Genomes of Bacterial Isolates from North Pond Shallow Sediments.</title>
        <authorList>
            <person name="Kiel Reese B."/>
            <person name="Mullis M."/>
            <person name="Weisend R.E."/>
        </authorList>
    </citation>
    <scope>NUCLEOTIDE SEQUENCE</scope>
    <source>
        <strain evidence="12">KJE-2</strain>
        <strain evidence="11 14">KJE-3</strain>
    </source>
</reference>
<dbReference type="GO" id="GO:0016020">
    <property type="term" value="C:membrane"/>
    <property type="evidence" value="ECO:0007669"/>
    <property type="project" value="TreeGrafter"/>
</dbReference>
<dbReference type="Pfam" id="PF01483">
    <property type="entry name" value="P_proprotein"/>
    <property type="match status" value="1"/>
</dbReference>
<feature type="active site" description="Charge relay system" evidence="7 8">
    <location>
        <position position="503"/>
    </location>
</feature>
<keyword evidence="4 8" id="KW-0378">Hydrolase</keyword>
<dbReference type="InterPro" id="IPR036852">
    <property type="entry name" value="Peptidase_S8/S53_dom_sf"/>
</dbReference>
<feature type="active site" description="Charge relay system" evidence="7 8">
    <location>
        <position position="203"/>
    </location>
</feature>
<keyword evidence="3 9" id="KW-0732">Signal</keyword>
<evidence type="ECO:0000256" key="2">
    <source>
        <dbReference type="ARBA" id="ARBA00022670"/>
    </source>
</evidence>
<keyword evidence="6" id="KW-0106">Calcium</keyword>
<feature type="chain" id="PRO_5034293404" evidence="9">
    <location>
        <begin position="24"/>
        <end position="757"/>
    </location>
</feature>
<keyword evidence="5 8" id="KW-0720">Serine protease</keyword>
<comment type="caution">
    <text evidence="12">The sequence shown here is derived from an EMBL/GenBank/DDBJ whole genome shotgun (WGS) entry which is preliminary data.</text>
</comment>
<dbReference type="Gene3D" id="2.60.120.260">
    <property type="entry name" value="Galactose-binding domain-like"/>
    <property type="match status" value="1"/>
</dbReference>
<feature type="signal peptide" evidence="9">
    <location>
        <begin position="1"/>
        <end position="23"/>
    </location>
</feature>
<gene>
    <name evidence="11" type="ORF">JHC10_11465</name>
    <name evidence="12" type="ORF">JHC11_02420</name>
</gene>
<dbReference type="Proteomes" id="UP000621390">
    <property type="component" value="Unassembled WGS sequence"/>
</dbReference>
<evidence type="ECO:0000256" key="4">
    <source>
        <dbReference type="ARBA" id="ARBA00022801"/>
    </source>
</evidence>
<dbReference type="PANTHER" id="PTHR42884:SF14">
    <property type="entry name" value="NEUROENDOCRINE CONVERTASE 1"/>
    <property type="match status" value="1"/>
</dbReference>
<evidence type="ECO:0000256" key="7">
    <source>
        <dbReference type="PIRSR" id="PIRSR615500-1"/>
    </source>
</evidence>
<dbReference type="Pfam" id="PF00082">
    <property type="entry name" value="Peptidase_S8"/>
    <property type="match status" value="1"/>
</dbReference>
<dbReference type="Gene3D" id="3.40.50.200">
    <property type="entry name" value="Peptidase S8/S53 domain"/>
    <property type="match status" value="1"/>
</dbReference>
<dbReference type="GO" id="GO:0012505">
    <property type="term" value="C:endomembrane system"/>
    <property type="evidence" value="ECO:0007669"/>
    <property type="project" value="UniProtKB-ARBA"/>
</dbReference>
<evidence type="ECO:0000256" key="6">
    <source>
        <dbReference type="ARBA" id="ARBA00022837"/>
    </source>
</evidence>
<dbReference type="EMBL" id="JAEMOP010000002">
    <property type="protein sequence ID" value="MBJ7314860.1"/>
    <property type="molecule type" value="Genomic_DNA"/>
</dbReference>
<accession>A0A8I1G765</accession>
<dbReference type="PROSITE" id="PS51892">
    <property type="entry name" value="SUBTILASE"/>
    <property type="match status" value="1"/>
</dbReference>
<name>A0A8I1G765_9GAMM</name>
<evidence type="ECO:0000256" key="9">
    <source>
        <dbReference type="SAM" id="SignalP"/>
    </source>
</evidence>
<keyword evidence="14" id="KW-1185">Reference proteome</keyword>
<evidence type="ECO:0000313" key="11">
    <source>
        <dbReference type="EMBL" id="MBJ7267552.1"/>
    </source>
</evidence>
<dbReference type="EMBL" id="JAEMOS010000037">
    <property type="protein sequence ID" value="MBJ7267552.1"/>
    <property type="molecule type" value="Genomic_DNA"/>
</dbReference>
<dbReference type="InterPro" id="IPR000209">
    <property type="entry name" value="Peptidase_S8/S53_dom"/>
</dbReference>
<dbReference type="CDD" id="cd04059">
    <property type="entry name" value="Peptidases_S8_Protein_convertases_Kexins_Furin-like"/>
    <property type="match status" value="1"/>
</dbReference>
<dbReference type="PANTHER" id="PTHR42884">
    <property type="entry name" value="PROPROTEIN CONVERTASE SUBTILISIN/KEXIN-RELATED"/>
    <property type="match status" value="1"/>
</dbReference>
<dbReference type="InterPro" id="IPR008979">
    <property type="entry name" value="Galactose-bd-like_sf"/>
</dbReference>
<evidence type="ECO:0000256" key="1">
    <source>
        <dbReference type="ARBA" id="ARBA00005325"/>
    </source>
</evidence>
<evidence type="ECO:0000256" key="8">
    <source>
        <dbReference type="PROSITE-ProRule" id="PRU01240"/>
    </source>
</evidence>
<dbReference type="RefSeq" id="WP_199494865.1">
    <property type="nucleotide sequence ID" value="NZ_JAEMOO010000002.1"/>
</dbReference>
<proteinExistence type="inferred from homology"/>
<dbReference type="GO" id="GO:0016485">
    <property type="term" value="P:protein processing"/>
    <property type="evidence" value="ECO:0007669"/>
    <property type="project" value="TreeGrafter"/>
</dbReference>
<dbReference type="PROSITE" id="PS51829">
    <property type="entry name" value="P_HOMO_B"/>
    <property type="match status" value="1"/>
</dbReference>
<dbReference type="InterPro" id="IPR034182">
    <property type="entry name" value="Kexin/furin"/>
</dbReference>
<dbReference type="SUPFAM" id="SSF49785">
    <property type="entry name" value="Galactose-binding domain-like"/>
    <property type="match status" value="1"/>
</dbReference>
<dbReference type="PROSITE" id="PS00137">
    <property type="entry name" value="SUBTILASE_HIS"/>
    <property type="match status" value="1"/>
</dbReference>
<dbReference type="GO" id="GO:0004252">
    <property type="term" value="F:serine-type endopeptidase activity"/>
    <property type="evidence" value="ECO:0007669"/>
    <property type="project" value="UniProtKB-UniRule"/>
</dbReference>
<keyword evidence="2 8" id="KW-0645">Protease</keyword>
<feature type="domain" description="P/Homo B" evidence="10">
    <location>
        <begin position="594"/>
        <end position="757"/>
    </location>
</feature>
<dbReference type="InterPro" id="IPR022398">
    <property type="entry name" value="Peptidase_S8_His-AS"/>
</dbReference>
<dbReference type="GO" id="GO:0005737">
    <property type="term" value="C:cytoplasm"/>
    <property type="evidence" value="ECO:0007669"/>
    <property type="project" value="UniProtKB-ARBA"/>
</dbReference>
<feature type="active site" description="Charge relay system" evidence="7 8">
    <location>
        <position position="244"/>
    </location>
</feature>
<dbReference type="InterPro" id="IPR023828">
    <property type="entry name" value="Peptidase_S8_Ser-AS"/>
</dbReference>
<evidence type="ECO:0000313" key="14">
    <source>
        <dbReference type="Proteomes" id="UP000655994"/>
    </source>
</evidence>
<evidence type="ECO:0000256" key="3">
    <source>
        <dbReference type="ARBA" id="ARBA00022729"/>
    </source>
</evidence>
<comment type="similarity">
    <text evidence="1">Belongs to the peptidase S8 family. Furin subfamily.</text>
</comment>
<dbReference type="PROSITE" id="PS51257">
    <property type="entry name" value="PROKAR_LIPOPROTEIN"/>
    <property type="match status" value="1"/>
</dbReference>